<protein>
    <submittedName>
        <fullName evidence="1">Uncharacterized protein</fullName>
    </submittedName>
</protein>
<geneLocation type="plasmid" evidence="1 2">
    <name>pPRO1</name>
</geneLocation>
<gene>
    <name evidence="1" type="ordered locus">Ppro_3727</name>
</gene>
<evidence type="ECO:0000313" key="2">
    <source>
        <dbReference type="Proteomes" id="UP000006732"/>
    </source>
</evidence>
<dbReference type="KEGG" id="ppd:Ppro_3727"/>
<keyword evidence="2" id="KW-1185">Reference proteome</keyword>
<proteinExistence type="predicted"/>
<sequence>MKRSTLSLSLHAANRMLQREVPVEALSLLPMVTGLLNTTPLRIVFKQAQVTLVAKMADDGRPRIISAWRN</sequence>
<accession>A0R7W1</accession>
<reference evidence="1 2" key="1">
    <citation type="submission" date="2006-10" db="EMBL/GenBank/DDBJ databases">
        <title>Complete sequence of plasmid pPRO1 of Pelobacter propionicus DSM 2379.</title>
        <authorList>
            <consortium name="US DOE Joint Genome Institute"/>
            <person name="Copeland A."/>
            <person name="Lucas S."/>
            <person name="Lapidus A."/>
            <person name="Barry K."/>
            <person name="Detter J.C."/>
            <person name="Glavina del Rio T."/>
            <person name="Hammon N."/>
            <person name="Israni S."/>
            <person name="Dalin E."/>
            <person name="Tice H."/>
            <person name="Pitluck S."/>
            <person name="Saunders E."/>
            <person name="Brettin T."/>
            <person name="Bruce D."/>
            <person name="Han C."/>
            <person name="Tapia R."/>
            <person name="Schmutz J."/>
            <person name="Larimer F."/>
            <person name="Land M."/>
            <person name="Hauser L."/>
            <person name="Kyrpides N."/>
            <person name="Kim E."/>
            <person name="Lovley D."/>
            <person name="Richardson P."/>
        </authorList>
    </citation>
    <scope>NUCLEOTIDE SEQUENCE [LARGE SCALE GENOMIC DNA]</scope>
    <source>
        <strain evidence="2">DSM 2379 / NBRC 103807 / OttBd1</strain>
        <plasmid evidence="2">Plasmid pPRO1</plasmid>
    </source>
</reference>
<dbReference type="AlphaFoldDB" id="A0R7W1"/>
<dbReference type="EMBL" id="CP000483">
    <property type="protein sequence ID" value="ABL01318.1"/>
    <property type="molecule type" value="Genomic_DNA"/>
</dbReference>
<dbReference type="HOGENOM" id="CLU_2754307_0_0_7"/>
<evidence type="ECO:0000313" key="1">
    <source>
        <dbReference type="EMBL" id="ABL01318.1"/>
    </source>
</evidence>
<dbReference type="Proteomes" id="UP000006732">
    <property type="component" value="Plasmid pPRO1"/>
</dbReference>
<organism evidence="1 2">
    <name type="scientific">Pelobacter propionicus (strain DSM 2379 / NBRC 103807 / OttBd1)</name>
    <dbReference type="NCBI Taxonomy" id="338966"/>
    <lineage>
        <taxon>Bacteria</taxon>
        <taxon>Pseudomonadati</taxon>
        <taxon>Thermodesulfobacteriota</taxon>
        <taxon>Desulfuromonadia</taxon>
        <taxon>Desulfuromonadales</taxon>
        <taxon>Desulfuromonadaceae</taxon>
        <taxon>Pelobacter</taxon>
    </lineage>
</organism>
<name>A0R7W1_PELPD</name>
<keyword evidence="1" id="KW-0614">Plasmid</keyword>